<comment type="caution">
    <text evidence="1">The sequence shown here is derived from an EMBL/GenBank/DDBJ whole genome shotgun (WGS) entry which is preliminary data.</text>
</comment>
<protein>
    <submittedName>
        <fullName evidence="1">Uncharacterized protein</fullName>
    </submittedName>
</protein>
<organism evidence="1 2">
    <name type="scientific">Apiotrichum porosum</name>
    <dbReference type="NCBI Taxonomy" id="105984"/>
    <lineage>
        <taxon>Eukaryota</taxon>
        <taxon>Fungi</taxon>
        <taxon>Dikarya</taxon>
        <taxon>Basidiomycota</taxon>
        <taxon>Agaricomycotina</taxon>
        <taxon>Tremellomycetes</taxon>
        <taxon>Trichosporonales</taxon>
        <taxon>Trichosporonaceae</taxon>
        <taxon>Apiotrichum</taxon>
    </lineage>
</organism>
<dbReference type="GeneID" id="39585689"/>
<keyword evidence="2" id="KW-1185">Reference proteome</keyword>
<name>A0A427XJV3_9TREE</name>
<evidence type="ECO:0000313" key="2">
    <source>
        <dbReference type="Proteomes" id="UP000279236"/>
    </source>
</evidence>
<proteinExistence type="predicted"/>
<reference evidence="1 2" key="1">
    <citation type="submission" date="2018-11" db="EMBL/GenBank/DDBJ databases">
        <title>Genome sequence of Apiotrichum porosum DSM 27194.</title>
        <authorList>
            <person name="Aliyu H."/>
            <person name="Gorte O."/>
            <person name="Ochsenreither K."/>
        </authorList>
    </citation>
    <scope>NUCLEOTIDE SEQUENCE [LARGE SCALE GENOMIC DNA]</scope>
    <source>
        <strain evidence="1 2">DSM 27194</strain>
    </source>
</reference>
<evidence type="ECO:0000313" key="1">
    <source>
        <dbReference type="EMBL" id="RSH79108.1"/>
    </source>
</evidence>
<dbReference type="AlphaFoldDB" id="A0A427XJV3"/>
<accession>A0A427XJV3</accession>
<dbReference type="Proteomes" id="UP000279236">
    <property type="component" value="Unassembled WGS sequence"/>
</dbReference>
<gene>
    <name evidence="1" type="ORF">EHS24_001146</name>
</gene>
<dbReference type="RefSeq" id="XP_028474255.1">
    <property type="nucleotide sequence ID" value="XM_028616948.1"/>
</dbReference>
<sequence length="54" mass="5674">MPTRVNEMDTPAHPVNKVVTGAGGKVLAEHYKSSGDEAADTLAFLHLLGQLKAS</sequence>
<dbReference type="EMBL" id="RSCE01000010">
    <property type="protein sequence ID" value="RSH79108.1"/>
    <property type="molecule type" value="Genomic_DNA"/>
</dbReference>